<dbReference type="InterPro" id="IPR025943">
    <property type="entry name" value="Sigma_54_int_dom_ATP-bd_2"/>
</dbReference>
<gene>
    <name evidence="8" type="ORF">DQG23_06885</name>
</gene>
<dbReference type="InterPro" id="IPR035965">
    <property type="entry name" value="PAS-like_dom_sf"/>
</dbReference>
<evidence type="ECO:0000256" key="4">
    <source>
        <dbReference type="ARBA" id="ARBA00023125"/>
    </source>
</evidence>
<dbReference type="InterPro" id="IPR009057">
    <property type="entry name" value="Homeodomain-like_sf"/>
</dbReference>
<dbReference type="SUPFAM" id="SSF46689">
    <property type="entry name" value="Homeodomain-like"/>
    <property type="match status" value="1"/>
</dbReference>
<keyword evidence="4" id="KW-0238">DNA-binding</keyword>
<keyword evidence="5" id="KW-0804">Transcription</keyword>
<dbReference type="Pfam" id="PF13188">
    <property type="entry name" value="PAS_8"/>
    <property type="match status" value="1"/>
</dbReference>
<dbReference type="SUPFAM" id="SSF52540">
    <property type="entry name" value="P-loop containing nucleoside triphosphate hydrolases"/>
    <property type="match status" value="1"/>
</dbReference>
<dbReference type="Pfam" id="PF02954">
    <property type="entry name" value="HTH_8"/>
    <property type="match status" value="1"/>
</dbReference>
<dbReference type="Gene3D" id="3.30.450.20">
    <property type="entry name" value="PAS domain"/>
    <property type="match status" value="1"/>
</dbReference>
<dbReference type="InterPro" id="IPR058031">
    <property type="entry name" value="AAA_lid_NorR"/>
</dbReference>
<dbReference type="RefSeq" id="WP_113030091.1">
    <property type="nucleotide sequence ID" value="NZ_QMFB01000003.1"/>
</dbReference>
<dbReference type="InterPro" id="IPR002197">
    <property type="entry name" value="HTH_Fis"/>
</dbReference>
<dbReference type="OrthoDB" id="9771372at2"/>
<evidence type="ECO:0000256" key="5">
    <source>
        <dbReference type="ARBA" id="ARBA00023163"/>
    </source>
</evidence>
<keyword evidence="2" id="KW-0067">ATP-binding</keyword>
<dbReference type="InterPro" id="IPR002078">
    <property type="entry name" value="Sigma_54_int"/>
</dbReference>
<evidence type="ECO:0000313" key="9">
    <source>
        <dbReference type="Proteomes" id="UP000250369"/>
    </source>
</evidence>
<keyword evidence="1" id="KW-0547">Nucleotide-binding</keyword>
<dbReference type="NCBIfam" id="TIGR00229">
    <property type="entry name" value="sensory_box"/>
    <property type="match status" value="1"/>
</dbReference>
<dbReference type="Gene3D" id="3.40.50.300">
    <property type="entry name" value="P-loop containing nucleotide triphosphate hydrolases"/>
    <property type="match status" value="1"/>
</dbReference>
<dbReference type="SMART" id="SM00091">
    <property type="entry name" value="PAS"/>
    <property type="match status" value="1"/>
</dbReference>
<reference evidence="8 9" key="1">
    <citation type="journal article" date="2009" name="Int. J. Syst. Evol. Microbiol.">
        <title>Paenibacillus contaminans sp. nov., isolated from a contaminated laboratory plate.</title>
        <authorList>
            <person name="Chou J.H."/>
            <person name="Lee J.H."/>
            <person name="Lin M.C."/>
            <person name="Chang P.S."/>
            <person name="Arun A.B."/>
            <person name="Young C.C."/>
            <person name="Chen W.M."/>
        </authorList>
    </citation>
    <scope>NUCLEOTIDE SEQUENCE [LARGE SCALE GENOMIC DNA]</scope>
    <source>
        <strain evidence="8 9">CKOBP-6</strain>
    </source>
</reference>
<dbReference type="GO" id="GO:0005524">
    <property type="term" value="F:ATP binding"/>
    <property type="evidence" value="ECO:0007669"/>
    <property type="project" value="UniProtKB-KW"/>
</dbReference>
<feature type="domain" description="PAS" evidence="7">
    <location>
        <begin position="26"/>
        <end position="77"/>
    </location>
</feature>
<evidence type="ECO:0000256" key="2">
    <source>
        <dbReference type="ARBA" id="ARBA00022840"/>
    </source>
</evidence>
<dbReference type="PROSITE" id="PS50045">
    <property type="entry name" value="SIGMA54_INTERACT_4"/>
    <property type="match status" value="1"/>
</dbReference>
<dbReference type="PROSITE" id="PS50112">
    <property type="entry name" value="PAS"/>
    <property type="match status" value="1"/>
</dbReference>
<dbReference type="SMART" id="SM00382">
    <property type="entry name" value="AAA"/>
    <property type="match status" value="1"/>
</dbReference>
<evidence type="ECO:0000256" key="3">
    <source>
        <dbReference type="ARBA" id="ARBA00023015"/>
    </source>
</evidence>
<dbReference type="AlphaFoldDB" id="A0A329MQR6"/>
<dbReference type="PROSITE" id="PS00675">
    <property type="entry name" value="SIGMA54_INTERACT_1"/>
    <property type="match status" value="1"/>
</dbReference>
<accession>A0A329MQR6</accession>
<keyword evidence="3" id="KW-0805">Transcription regulation</keyword>
<dbReference type="Proteomes" id="UP000250369">
    <property type="component" value="Unassembled WGS sequence"/>
</dbReference>
<evidence type="ECO:0000256" key="1">
    <source>
        <dbReference type="ARBA" id="ARBA00022741"/>
    </source>
</evidence>
<dbReference type="GO" id="GO:0006355">
    <property type="term" value="P:regulation of DNA-templated transcription"/>
    <property type="evidence" value="ECO:0007669"/>
    <property type="project" value="InterPro"/>
</dbReference>
<dbReference type="FunFam" id="3.40.50.300:FF:000006">
    <property type="entry name" value="DNA-binding transcriptional regulator NtrC"/>
    <property type="match status" value="1"/>
</dbReference>
<keyword evidence="9" id="KW-1185">Reference proteome</keyword>
<dbReference type="PANTHER" id="PTHR32071:SF99">
    <property type="entry name" value="TRANSCRIPTIONAL REGULATORY PROTEIN"/>
    <property type="match status" value="1"/>
</dbReference>
<proteinExistence type="predicted"/>
<dbReference type="Gene3D" id="1.10.10.60">
    <property type="entry name" value="Homeodomain-like"/>
    <property type="match status" value="1"/>
</dbReference>
<protein>
    <submittedName>
        <fullName evidence="8">Sigma-54-dependent Fis family transcriptional regulator</fullName>
    </submittedName>
</protein>
<dbReference type="InterPro" id="IPR025662">
    <property type="entry name" value="Sigma_54_int_dom_ATP-bd_1"/>
</dbReference>
<dbReference type="PANTHER" id="PTHR32071">
    <property type="entry name" value="TRANSCRIPTIONAL REGULATORY PROTEIN"/>
    <property type="match status" value="1"/>
</dbReference>
<evidence type="ECO:0000259" key="6">
    <source>
        <dbReference type="PROSITE" id="PS50045"/>
    </source>
</evidence>
<dbReference type="PROSITE" id="PS00688">
    <property type="entry name" value="SIGMA54_INTERACT_3"/>
    <property type="match status" value="1"/>
</dbReference>
<dbReference type="Pfam" id="PF00158">
    <property type="entry name" value="Sigma54_activat"/>
    <property type="match status" value="1"/>
</dbReference>
<name>A0A329MQR6_9BACL</name>
<dbReference type="Gene3D" id="1.10.8.60">
    <property type="match status" value="1"/>
</dbReference>
<dbReference type="PRINTS" id="PR01590">
    <property type="entry name" value="HTHFIS"/>
</dbReference>
<dbReference type="InterPro" id="IPR025944">
    <property type="entry name" value="Sigma_54_int_dom_CS"/>
</dbReference>
<feature type="domain" description="Sigma-54 factor interaction" evidence="6">
    <location>
        <begin position="167"/>
        <end position="397"/>
    </location>
</feature>
<sequence>MRITKNGWVHRLLRSLSEQAANAENASRLYKFALEDANEGVVIADAEGRILTANETYASYIGQTVSSMSGRHVTEIIDNTRLHIVAKTGRAEFGDLQLINGHWMIASRIPIVSDGEVVAVVGKIMFDDIDRLFAMNEKYKEINKYLHSDMRDKKTSPTRAKYSFSHIVGKSSALEEVKLTAARAAKSGSTILIGGESGTGKELFAHAIHRESVRFYGPFIAVNCASIPEQLFESELFGYKEGSFTGASRQGKKGKFALADKGTIFLDEIGELPLHLQAKLLRVLQEKEIEPVGSIKPEPVDVRIIAATNRNLQELVEEGKFRRDLFYRLHVIVLNVPPLRERREDVPLLIRELLVQLQNELGTEPVTVTPEAEALLMAYDWPGNVRELRNVLERALFVRLGDAIEAGDLSPEVLAGVGVGSRSSKEVSQAVSEAPRHSWKSAMEFHERQLLRQALAEAGGDKQKAAKQLGMSKSAFYDKLDKYGDTL</sequence>
<dbReference type="GO" id="GO:0043565">
    <property type="term" value="F:sequence-specific DNA binding"/>
    <property type="evidence" value="ECO:0007669"/>
    <property type="project" value="InterPro"/>
</dbReference>
<dbReference type="SUPFAM" id="SSF55785">
    <property type="entry name" value="PYP-like sensor domain (PAS domain)"/>
    <property type="match status" value="1"/>
</dbReference>
<dbReference type="InterPro" id="IPR000014">
    <property type="entry name" value="PAS"/>
</dbReference>
<dbReference type="Pfam" id="PF25601">
    <property type="entry name" value="AAA_lid_14"/>
    <property type="match status" value="1"/>
</dbReference>
<dbReference type="InterPro" id="IPR027417">
    <property type="entry name" value="P-loop_NTPase"/>
</dbReference>
<evidence type="ECO:0000313" key="8">
    <source>
        <dbReference type="EMBL" id="RAV21778.1"/>
    </source>
</evidence>
<evidence type="ECO:0000259" key="7">
    <source>
        <dbReference type="PROSITE" id="PS50112"/>
    </source>
</evidence>
<organism evidence="8 9">
    <name type="scientific">Paenibacillus contaminans</name>
    <dbReference type="NCBI Taxonomy" id="450362"/>
    <lineage>
        <taxon>Bacteria</taxon>
        <taxon>Bacillati</taxon>
        <taxon>Bacillota</taxon>
        <taxon>Bacilli</taxon>
        <taxon>Bacillales</taxon>
        <taxon>Paenibacillaceae</taxon>
        <taxon>Paenibacillus</taxon>
    </lineage>
</organism>
<dbReference type="PROSITE" id="PS00676">
    <property type="entry name" value="SIGMA54_INTERACT_2"/>
    <property type="match status" value="1"/>
</dbReference>
<dbReference type="CDD" id="cd00009">
    <property type="entry name" value="AAA"/>
    <property type="match status" value="1"/>
</dbReference>
<dbReference type="EMBL" id="QMFB01000003">
    <property type="protein sequence ID" value="RAV21778.1"/>
    <property type="molecule type" value="Genomic_DNA"/>
</dbReference>
<comment type="caution">
    <text evidence="8">The sequence shown here is derived from an EMBL/GenBank/DDBJ whole genome shotgun (WGS) entry which is preliminary data.</text>
</comment>
<dbReference type="InterPro" id="IPR003593">
    <property type="entry name" value="AAA+_ATPase"/>
</dbReference>
<dbReference type="CDD" id="cd00130">
    <property type="entry name" value="PAS"/>
    <property type="match status" value="1"/>
</dbReference>